<dbReference type="EMBL" id="SNZB01000001">
    <property type="protein sequence ID" value="TDR23484.1"/>
    <property type="molecule type" value="Genomic_DNA"/>
</dbReference>
<protein>
    <submittedName>
        <fullName evidence="2">Uncharacterized protein</fullName>
    </submittedName>
</protein>
<dbReference type="RefSeq" id="WP_180236482.1">
    <property type="nucleotide sequence ID" value="NZ_NIHB01000001.1"/>
</dbReference>
<name>A0A4R6XYT4_9GAMM</name>
<organism evidence="2 3">
    <name type="scientific">Marinicella litoralis</name>
    <dbReference type="NCBI Taxonomy" id="644220"/>
    <lineage>
        <taxon>Bacteria</taxon>
        <taxon>Pseudomonadati</taxon>
        <taxon>Pseudomonadota</taxon>
        <taxon>Gammaproteobacteria</taxon>
        <taxon>Lysobacterales</taxon>
        <taxon>Marinicellaceae</taxon>
        <taxon>Marinicella</taxon>
    </lineage>
</organism>
<sequence>MTKNLNNIISSLLFLSVSLFSSIGIVMPVQAQSGKAIVEVMTEPAISGTVRFSGTPDGEVSLPSGAIFATGLTPGSYQSSVSYVEPALLAANYSLTSISCDDDSSASPSIGDVASGRATFNLDNSETVTCVFIYTKDDVDNGPGDDGGDDGDGDDGGNDDGDNDGDDDLVSCICPKEGSWRVSNLPGKMVCTGVMSMTVPLAPSRDTGVIEKSNSCRTLTASGLSEDEATIEFNRTANCNYIGTVGGSHEGIPMEIDFTLNVADESSMSGKLHSVVSQQGMTCTMSRNYTMNAVD</sequence>
<feature type="compositionally biased region" description="Acidic residues" evidence="1">
    <location>
        <begin position="146"/>
        <end position="168"/>
    </location>
</feature>
<evidence type="ECO:0000313" key="2">
    <source>
        <dbReference type="EMBL" id="TDR23484.1"/>
    </source>
</evidence>
<dbReference type="AlphaFoldDB" id="A0A4R6XYT4"/>
<comment type="caution">
    <text evidence="2">The sequence shown here is derived from an EMBL/GenBank/DDBJ whole genome shotgun (WGS) entry which is preliminary data.</text>
</comment>
<feature type="region of interest" description="Disordered" evidence="1">
    <location>
        <begin position="139"/>
        <end position="168"/>
    </location>
</feature>
<dbReference type="Proteomes" id="UP000295724">
    <property type="component" value="Unassembled WGS sequence"/>
</dbReference>
<reference evidence="2 3" key="1">
    <citation type="submission" date="2019-03" db="EMBL/GenBank/DDBJ databases">
        <title>Genomic Encyclopedia of Type Strains, Phase IV (KMG-IV): sequencing the most valuable type-strain genomes for metagenomic binning, comparative biology and taxonomic classification.</title>
        <authorList>
            <person name="Goeker M."/>
        </authorList>
    </citation>
    <scope>NUCLEOTIDE SEQUENCE [LARGE SCALE GENOMIC DNA]</scope>
    <source>
        <strain evidence="2 3">DSM 25488</strain>
    </source>
</reference>
<keyword evidence="3" id="KW-1185">Reference proteome</keyword>
<gene>
    <name evidence="2" type="ORF">C8D91_0346</name>
</gene>
<accession>A0A4R6XYT4</accession>
<evidence type="ECO:0000256" key="1">
    <source>
        <dbReference type="SAM" id="MobiDB-lite"/>
    </source>
</evidence>
<proteinExistence type="predicted"/>
<evidence type="ECO:0000313" key="3">
    <source>
        <dbReference type="Proteomes" id="UP000295724"/>
    </source>
</evidence>